<evidence type="ECO:0000313" key="2">
    <source>
        <dbReference type="EMBL" id="CAA9216935.1"/>
    </source>
</evidence>
<gene>
    <name evidence="2" type="ORF">AVDCRST_MAG63-257</name>
</gene>
<reference evidence="2" key="1">
    <citation type="submission" date="2020-02" db="EMBL/GenBank/DDBJ databases">
        <authorList>
            <person name="Meier V. D."/>
        </authorList>
    </citation>
    <scope>NUCLEOTIDE SEQUENCE</scope>
    <source>
        <strain evidence="2">AVDCRST_MAG63</strain>
    </source>
</reference>
<dbReference type="AlphaFoldDB" id="A0A6J4HAI6"/>
<feature type="region of interest" description="Disordered" evidence="1">
    <location>
        <begin position="1"/>
        <end position="50"/>
    </location>
</feature>
<sequence>MRKNSLALEDASPPRVEDGAGGLPGATTEKCGFSVAAPPPPLSRARRLVK</sequence>
<name>A0A6J4HAI6_9BACT</name>
<proteinExistence type="predicted"/>
<dbReference type="EMBL" id="CADCTO010000035">
    <property type="protein sequence ID" value="CAA9216935.1"/>
    <property type="molecule type" value="Genomic_DNA"/>
</dbReference>
<protein>
    <submittedName>
        <fullName evidence="2">Uncharacterized protein</fullName>
    </submittedName>
</protein>
<organism evidence="2">
    <name type="scientific">uncultured Armatimonadetes bacterium</name>
    <dbReference type="NCBI Taxonomy" id="157466"/>
    <lineage>
        <taxon>Bacteria</taxon>
        <taxon>Bacillati</taxon>
        <taxon>Armatimonadota</taxon>
        <taxon>environmental samples</taxon>
    </lineage>
</organism>
<accession>A0A6J4HAI6</accession>
<evidence type="ECO:0000256" key="1">
    <source>
        <dbReference type="SAM" id="MobiDB-lite"/>
    </source>
</evidence>